<organism evidence="2 3">
    <name type="scientific">Rheinheimera lutimaris</name>
    <dbReference type="NCBI Taxonomy" id="2740584"/>
    <lineage>
        <taxon>Bacteria</taxon>
        <taxon>Pseudomonadati</taxon>
        <taxon>Pseudomonadota</taxon>
        <taxon>Gammaproteobacteria</taxon>
        <taxon>Chromatiales</taxon>
        <taxon>Chromatiaceae</taxon>
        <taxon>Rheinheimera</taxon>
    </lineage>
</organism>
<reference evidence="2 3" key="1">
    <citation type="submission" date="2020-06" db="EMBL/GenBank/DDBJ databases">
        <title>Rheinheimera sp. nov., a marine bacterium isolated from coastal.</title>
        <authorList>
            <person name="Yu Q."/>
            <person name="Qi Y."/>
            <person name="Pu J."/>
        </authorList>
    </citation>
    <scope>NUCLEOTIDE SEQUENCE [LARGE SCALE GENOMIC DNA]</scope>
    <source>
        <strain evidence="2 3">YQF-2</strain>
    </source>
</reference>
<feature type="region of interest" description="Disordered" evidence="1">
    <location>
        <begin position="106"/>
        <end position="159"/>
    </location>
</feature>
<sequence>MLDRHYDGVILEDKWGKTYLCSNCLFAYADLGEDCVSEVKDLQFGRYFLQALEPHWNQRDIWAKMYQHAKPWQFDLSKLTTFQLRDDLIKMFAADEMRIWQLTEGWGQPPEDNGIGEGGLAPATNSNTSSAPAARTAKPGGGVAAEETTTAKAAAHEAKPALKPYEGDKVFKKAHLDGSPSDPYTLMADGLPQGAKEGQMPKHAAGLEEFPEEYIPLLKEGFPDVVSRNDFRNFSDIEPKVLPPGSKIYRLVDEGCSEAKGESGCYWATELPKGKAAWRGDYAVKDSWNDNGYYVEHTVGDEGLKVWQGKTAGQGYRKHKGKTFYLEGGETQLYVGYNEVPNLKPKLTNWADA</sequence>
<dbReference type="EMBL" id="JABSOD010000004">
    <property type="protein sequence ID" value="NRQ41962.1"/>
    <property type="molecule type" value="Genomic_DNA"/>
</dbReference>
<evidence type="ECO:0000313" key="2">
    <source>
        <dbReference type="EMBL" id="NRQ41962.1"/>
    </source>
</evidence>
<proteinExistence type="predicted"/>
<evidence type="ECO:0000313" key="3">
    <source>
        <dbReference type="Proteomes" id="UP000523161"/>
    </source>
</evidence>
<protein>
    <submittedName>
        <fullName evidence="2">Uncharacterized protein</fullName>
    </submittedName>
</protein>
<dbReference type="RefSeq" id="WP_173500209.1">
    <property type="nucleotide sequence ID" value="NZ_JABSOD010000004.1"/>
</dbReference>
<evidence type="ECO:0000256" key="1">
    <source>
        <dbReference type="SAM" id="MobiDB-lite"/>
    </source>
</evidence>
<comment type="caution">
    <text evidence="2">The sequence shown here is derived from an EMBL/GenBank/DDBJ whole genome shotgun (WGS) entry which is preliminary data.</text>
</comment>
<gene>
    <name evidence="2" type="ORF">HRH59_05150</name>
</gene>
<dbReference type="AlphaFoldDB" id="A0A7Y5AP86"/>
<accession>A0A7Y5AP86</accession>
<name>A0A7Y5AP86_9GAMM</name>
<feature type="compositionally biased region" description="Low complexity" evidence="1">
    <location>
        <begin position="144"/>
        <end position="153"/>
    </location>
</feature>
<keyword evidence="3" id="KW-1185">Reference proteome</keyword>
<feature type="compositionally biased region" description="Low complexity" evidence="1">
    <location>
        <begin position="121"/>
        <end position="137"/>
    </location>
</feature>
<dbReference type="Proteomes" id="UP000523161">
    <property type="component" value="Unassembled WGS sequence"/>
</dbReference>